<name>A0A8S5SIS7_9CAUD</name>
<dbReference type="EMBL" id="BK032602">
    <property type="protein sequence ID" value="DAF50854.1"/>
    <property type="molecule type" value="Genomic_DNA"/>
</dbReference>
<accession>A0A8S5SIS7</accession>
<evidence type="ECO:0000313" key="1">
    <source>
        <dbReference type="EMBL" id="DAF50854.1"/>
    </source>
</evidence>
<reference evidence="1" key="1">
    <citation type="journal article" date="2021" name="Proc. Natl. Acad. Sci. U.S.A.">
        <title>A Catalog of Tens of Thousands of Viruses from Human Metagenomes Reveals Hidden Associations with Chronic Diseases.</title>
        <authorList>
            <person name="Tisza M.J."/>
            <person name="Buck C.B."/>
        </authorList>
    </citation>
    <scope>NUCLEOTIDE SEQUENCE</scope>
    <source>
        <strain evidence="1">CtDhw1</strain>
    </source>
</reference>
<organism evidence="1">
    <name type="scientific">Siphoviridae sp. ctDhw1</name>
    <dbReference type="NCBI Taxonomy" id="2827813"/>
    <lineage>
        <taxon>Viruses</taxon>
        <taxon>Duplodnaviria</taxon>
        <taxon>Heunggongvirae</taxon>
        <taxon>Uroviricota</taxon>
        <taxon>Caudoviricetes</taxon>
    </lineage>
</organism>
<sequence length="55" mass="6455">MFEQTNLVQMIKLGIKADRYGFENGWFMWPVNFDPIWLLNCNGFTPKDGEEINGE</sequence>
<protein>
    <submittedName>
        <fullName evidence="1">Uncharacterized protein</fullName>
    </submittedName>
</protein>
<proteinExistence type="predicted"/>